<feature type="region of interest" description="Disordered" evidence="2">
    <location>
        <begin position="800"/>
        <end position="841"/>
    </location>
</feature>
<evidence type="ECO:0000313" key="5">
    <source>
        <dbReference type="EMBL" id="EOQ35622.1"/>
    </source>
</evidence>
<dbReference type="EMBL" id="AQOB01000015">
    <property type="protein sequence ID" value="EOQ35622.1"/>
    <property type="molecule type" value="Genomic_DNA"/>
</dbReference>
<feature type="compositionally biased region" description="Low complexity" evidence="2">
    <location>
        <begin position="805"/>
        <end position="820"/>
    </location>
</feature>
<feature type="chain" id="PRO_5004478410" description="SLH domain-containing protein" evidence="3">
    <location>
        <begin position="26"/>
        <end position="1094"/>
    </location>
</feature>
<feature type="domain" description="SLH" evidence="4">
    <location>
        <begin position="970"/>
        <end position="1033"/>
    </location>
</feature>
<feature type="domain" description="SLH" evidence="4">
    <location>
        <begin position="1036"/>
        <end position="1094"/>
    </location>
</feature>
<evidence type="ECO:0000256" key="1">
    <source>
        <dbReference type="ARBA" id="ARBA00022737"/>
    </source>
</evidence>
<dbReference type="InterPro" id="IPR011050">
    <property type="entry name" value="Pectin_lyase_fold/virulence"/>
</dbReference>
<comment type="caution">
    <text evidence="5">The sequence shown here is derived from an EMBL/GenBank/DDBJ whole genome shotgun (WGS) entry which is preliminary data.</text>
</comment>
<accession>R8VXH0</accession>
<feature type="domain" description="SLH" evidence="4">
    <location>
        <begin position="907"/>
        <end position="969"/>
    </location>
</feature>
<dbReference type="PATRIC" id="fig|1203606.4.peg.3050"/>
<keyword evidence="1" id="KW-0677">Repeat</keyword>
<feature type="region of interest" description="Disordered" evidence="2">
    <location>
        <begin position="45"/>
        <end position="73"/>
    </location>
</feature>
<gene>
    <name evidence="5" type="ORF">HMPREF1526_03090</name>
</gene>
<evidence type="ECO:0000259" key="4">
    <source>
        <dbReference type="PROSITE" id="PS51272"/>
    </source>
</evidence>
<dbReference type="Pfam" id="PF18998">
    <property type="entry name" value="Flg_new_2"/>
    <property type="match status" value="1"/>
</dbReference>
<dbReference type="SUPFAM" id="SSF51126">
    <property type="entry name" value="Pectin lyase-like"/>
    <property type="match status" value="1"/>
</dbReference>
<name>R8VXH0_9FIRM</name>
<dbReference type="Pfam" id="PF00395">
    <property type="entry name" value="SLH"/>
    <property type="match status" value="3"/>
</dbReference>
<feature type="signal peptide" evidence="3">
    <location>
        <begin position="1"/>
        <end position="25"/>
    </location>
</feature>
<evidence type="ECO:0000256" key="3">
    <source>
        <dbReference type="SAM" id="SignalP"/>
    </source>
</evidence>
<keyword evidence="3" id="KW-0732">Signal</keyword>
<dbReference type="InterPro" id="IPR001119">
    <property type="entry name" value="SLH_dom"/>
</dbReference>
<reference evidence="5 6" key="1">
    <citation type="submission" date="2013-01" db="EMBL/GenBank/DDBJ databases">
        <title>The Genome Sequence of Butyricicoccus pullicaecorum 1.2.</title>
        <authorList>
            <consortium name="The Broad Institute Genome Sequencing Platform"/>
            <person name="Earl A."/>
            <person name="Ward D."/>
            <person name="Feldgarden M."/>
            <person name="Gevers D."/>
            <person name="Van Immerseel F."/>
            <person name="Eeckhaut V."/>
            <person name="Walker B."/>
            <person name="Young S.K."/>
            <person name="Zeng Q."/>
            <person name="Gargeya S."/>
            <person name="Fitzgerald M."/>
            <person name="Haas B."/>
            <person name="Abouelleil A."/>
            <person name="Alvarado L."/>
            <person name="Arachchi H.M."/>
            <person name="Berlin A.M."/>
            <person name="Chapman S.B."/>
            <person name="Dewar J."/>
            <person name="Goldberg J."/>
            <person name="Griggs A."/>
            <person name="Gujja S."/>
            <person name="Hansen M."/>
            <person name="Howarth C."/>
            <person name="Imamovic A."/>
            <person name="Larimer J."/>
            <person name="McCowan C."/>
            <person name="Murphy C."/>
            <person name="Neiman D."/>
            <person name="Pearson M."/>
            <person name="Priest M."/>
            <person name="Roberts A."/>
            <person name="Saif S."/>
            <person name="Shea T."/>
            <person name="Sisk P."/>
            <person name="Sykes S."/>
            <person name="Wortman J."/>
            <person name="Nusbaum C."/>
            <person name="Birren B."/>
        </authorList>
    </citation>
    <scope>NUCLEOTIDE SEQUENCE [LARGE SCALE GENOMIC DNA]</scope>
    <source>
        <strain evidence="5 6">1.2</strain>
    </source>
</reference>
<dbReference type="Proteomes" id="UP000013981">
    <property type="component" value="Unassembled WGS sequence"/>
</dbReference>
<keyword evidence="6" id="KW-1185">Reference proteome</keyword>
<organism evidence="5 6">
    <name type="scientific">Butyricicoccus pullicaecorum 1.2</name>
    <dbReference type="NCBI Taxonomy" id="1203606"/>
    <lineage>
        <taxon>Bacteria</taxon>
        <taxon>Bacillati</taxon>
        <taxon>Bacillota</taxon>
        <taxon>Clostridia</taxon>
        <taxon>Eubacteriales</taxon>
        <taxon>Butyricicoccaceae</taxon>
        <taxon>Butyricicoccus</taxon>
    </lineage>
</organism>
<evidence type="ECO:0000313" key="6">
    <source>
        <dbReference type="Proteomes" id="UP000013981"/>
    </source>
</evidence>
<sequence>MKKRWLAALLSLCMTVTMVPVGAMAADIENDIAESPVNLTEIVPQDPSALDEQPVSSETTLLEESEPAEDEPKAEMVAEVEGKQYETLEAAIEAAQDGDKVELLQDVTLNTIITISNKSITFDMNGKTITYGATVEDAGAFIFSENSNVVICGNGKVTFNDSYMADDANSTGRMFEAENNAVLTIENGTFFGGLTCVLADGDSRVYIKDGSFSAYVNSDGRSWVLNRQDKSNSRFIVTGGIFENYDPSHSKTENPEENFCAEGYVTTSEENDGSTFYTVEAATAKTDSEYYATLAEAVQAVVSSKSKTGTVTLLKDAVGGGIGLFNAKDAVNVNLTIDFGGFTYTCDDPAVGSVGTESQGFHLEKGNTVTLKNGTIKVSPDSQNTSMLIQNYCDLTLENLDLYGSNITKYIISSNYGDTVLKNVNIDGTNNNIVAIDLMHWLNDSYKDQSPTIQILNDSSNTINGSIDVYCWGTDAAECQDKPTLTIYGGHYTVDPSAYLAAGYAAAASNKDGYVYQVVKASKAPAEVVPEAPKVENKLPDNASADDKELAASVSEKLNNLVVDEDIVKAAAGTVASQNEISTEQGKAELDKANIITDDSNVTIVVQPYLDVTLTNATSGEQKSFTADITPMYRTVATTNVDNIVVKGEATGSETVNAVVIGEPKELSINKTVEVTIPLPTDFVASGIDKLYIHHQKNGITYVYEGAEKGNALTFTNPHGFSLFTITSAAPQAKIGDINYATLQDAVNAVENNQTITLLANGSATVSREITFTITGDFKAEITADSGYKLTQNGNTYTITEKSTSGGASHPEAGSSSSSSDRYQIDKPSNVENGSIKVSDSKAQKGDTVTITVTPDEGYELDKLAVYDKDGDKLDLKDKGEGKFTFEMPKGDVEIEVSFAQIEDETVKANFADVAADAWYADAVQYVYENGMMSGTSETTFSPDVTTTRGMIVTILYRLEGSPDLSNENLGYPYADVDANAYYADAVYWARQNGIVSGMSAEQFAPNNAITREQMAAILYRYAQFKGYDVSAKADLSVYTDAANVGTYATDAMAWANGAQLIAGTSQATLTPAGNATRAQVATILMRFCENIAK</sequence>
<dbReference type="HOGENOM" id="CLU_284104_0_0_9"/>
<dbReference type="PROSITE" id="PS51272">
    <property type="entry name" value="SLH"/>
    <property type="match status" value="3"/>
</dbReference>
<dbReference type="InterPro" id="IPR044060">
    <property type="entry name" value="Bacterial_rp_domain"/>
</dbReference>
<protein>
    <recommendedName>
        <fullName evidence="4">SLH domain-containing protein</fullName>
    </recommendedName>
</protein>
<proteinExistence type="predicted"/>
<evidence type="ECO:0000256" key="2">
    <source>
        <dbReference type="SAM" id="MobiDB-lite"/>
    </source>
</evidence>
<dbReference type="AlphaFoldDB" id="R8VXH0"/>
<dbReference type="eggNOG" id="COG0737">
    <property type="taxonomic scope" value="Bacteria"/>
</dbReference>